<evidence type="ECO:0000256" key="3">
    <source>
        <dbReference type="ARBA" id="ARBA00023163"/>
    </source>
</evidence>
<evidence type="ECO:0000256" key="2">
    <source>
        <dbReference type="ARBA" id="ARBA00023125"/>
    </source>
</evidence>
<dbReference type="InterPro" id="IPR036390">
    <property type="entry name" value="WH_DNA-bd_sf"/>
</dbReference>
<dbReference type="InterPro" id="IPR002577">
    <property type="entry name" value="HTH_HxlR"/>
</dbReference>
<dbReference type="AlphaFoldDB" id="A0AAW7JL38"/>
<reference evidence="6" key="1">
    <citation type="submission" date="2023-06" db="EMBL/GenBank/DDBJ databases">
        <authorList>
            <person name="Zeman M."/>
            <person name="Kubasova T."/>
            <person name="Jahodarova E."/>
            <person name="Nykrynova M."/>
            <person name="Rychlik I."/>
        </authorList>
    </citation>
    <scope>NUCLEOTIDE SEQUENCE</scope>
    <source>
        <strain evidence="6">ET15</strain>
        <strain evidence="5">ET37</strain>
    </source>
</reference>
<evidence type="ECO:0000313" key="8">
    <source>
        <dbReference type="Proteomes" id="UP001168478"/>
    </source>
</evidence>
<evidence type="ECO:0000313" key="6">
    <source>
        <dbReference type="EMBL" id="MDN0026147.1"/>
    </source>
</evidence>
<evidence type="ECO:0000313" key="5">
    <source>
        <dbReference type="EMBL" id="MDN0023568.1"/>
    </source>
</evidence>
<sequence>MTKKNTCNAIYPECPIRNVLARVSDKWSMLVLHALSKKSPMRFTELRNAIGDATPKMLSASLKTLEEDGIVCRKAYPEIPPRVEYSLTSRGTEMLKAMQPLTDWAIRNMEAILRDRESRQRQGVTNLNNK</sequence>
<dbReference type="Pfam" id="PF01638">
    <property type="entry name" value="HxlR"/>
    <property type="match status" value="1"/>
</dbReference>
<evidence type="ECO:0000259" key="4">
    <source>
        <dbReference type="PROSITE" id="PS51118"/>
    </source>
</evidence>
<dbReference type="Proteomes" id="UP001168478">
    <property type="component" value="Unassembled WGS sequence"/>
</dbReference>
<dbReference type="SUPFAM" id="SSF46785">
    <property type="entry name" value="Winged helix' DNA-binding domain"/>
    <property type="match status" value="1"/>
</dbReference>
<protein>
    <submittedName>
        <fullName evidence="6">Helix-turn-helix domain-containing protein</fullName>
    </submittedName>
</protein>
<evidence type="ECO:0000256" key="1">
    <source>
        <dbReference type="ARBA" id="ARBA00023015"/>
    </source>
</evidence>
<proteinExistence type="predicted"/>
<keyword evidence="1" id="KW-0805">Transcription regulation</keyword>
<dbReference type="GO" id="GO:0003677">
    <property type="term" value="F:DNA binding"/>
    <property type="evidence" value="ECO:0007669"/>
    <property type="project" value="UniProtKB-KW"/>
</dbReference>
<keyword evidence="2" id="KW-0238">DNA-binding</keyword>
<accession>A0AAW7JL38</accession>
<reference evidence="6" key="2">
    <citation type="submission" date="2023-08" db="EMBL/GenBank/DDBJ databases">
        <title>Identification and characterization of horizontal gene transfer across gut microbiota members of farm animals based on homology search.</title>
        <authorList>
            <person name="Schwarzerova J."/>
            <person name="Nykrynova M."/>
            <person name="Jureckova K."/>
            <person name="Cejkova D."/>
            <person name="Rychlik I."/>
        </authorList>
    </citation>
    <scope>NUCLEOTIDE SEQUENCE</scope>
    <source>
        <strain evidence="6">ET15</strain>
        <strain evidence="5">ET37</strain>
    </source>
</reference>
<dbReference type="Proteomes" id="UP001167831">
    <property type="component" value="Unassembled WGS sequence"/>
</dbReference>
<organism evidence="6 8">
    <name type="scientific">Leyella lascolaii</name>
    <dbReference type="NCBI Taxonomy" id="1776379"/>
    <lineage>
        <taxon>Bacteria</taxon>
        <taxon>Pseudomonadati</taxon>
        <taxon>Bacteroidota</taxon>
        <taxon>Bacteroidia</taxon>
        <taxon>Bacteroidales</taxon>
        <taxon>Prevotellaceae</taxon>
        <taxon>Leyella</taxon>
    </lineage>
</organism>
<dbReference type="EMBL" id="JAUEIE010000014">
    <property type="protein sequence ID" value="MDN0023568.1"/>
    <property type="molecule type" value="Genomic_DNA"/>
</dbReference>
<keyword evidence="7" id="KW-1185">Reference proteome</keyword>
<dbReference type="EMBL" id="JAUEIF010000012">
    <property type="protein sequence ID" value="MDN0026147.1"/>
    <property type="molecule type" value="Genomic_DNA"/>
</dbReference>
<feature type="domain" description="HTH hxlR-type" evidence="4">
    <location>
        <begin position="14"/>
        <end position="113"/>
    </location>
</feature>
<dbReference type="Gene3D" id="1.10.10.10">
    <property type="entry name" value="Winged helix-like DNA-binding domain superfamily/Winged helix DNA-binding domain"/>
    <property type="match status" value="1"/>
</dbReference>
<dbReference type="PROSITE" id="PS51118">
    <property type="entry name" value="HTH_HXLR"/>
    <property type="match status" value="1"/>
</dbReference>
<gene>
    <name evidence="5" type="ORF">QVN81_11150</name>
    <name evidence="6" type="ORF">QVN84_11560</name>
</gene>
<keyword evidence="3" id="KW-0804">Transcription</keyword>
<dbReference type="PANTHER" id="PTHR33204">
    <property type="entry name" value="TRANSCRIPTIONAL REGULATOR, MARR FAMILY"/>
    <property type="match status" value="1"/>
</dbReference>
<dbReference type="InterPro" id="IPR036388">
    <property type="entry name" value="WH-like_DNA-bd_sf"/>
</dbReference>
<dbReference type="PANTHER" id="PTHR33204:SF37">
    <property type="entry name" value="HTH-TYPE TRANSCRIPTIONAL REGULATOR YODB"/>
    <property type="match status" value="1"/>
</dbReference>
<comment type="caution">
    <text evidence="6">The sequence shown here is derived from an EMBL/GenBank/DDBJ whole genome shotgun (WGS) entry which is preliminary data.</text>
</comment>
<evidence type="ECO:0000313" key="7">
    <source>
        <dbReference type="Proteomes" id="UP001167831"/>
    </source>
</evidence>
<dbReference type="RefSeq" id="WP_289826058.1">
    <property type="nucleotide sequence ID" value="NZ_JAUEIE010000014.1"/>
</dbReference>
<name>A0AAW7JL38_9BACT</name>